<proteinExistence type="predicted"/>
<reference evidence="1 2" key="1">
    <citation type="journal article" date="2019" name="Nat. Ecol. Evol.">
        <title>Megaphylogeny resolves global patterns of mushroom evolution.</title>
        <authorList>
            <person name="Varga T."/>
            <person name="Krizsan K."/>
            <person name="Foldi C."/>
            <person name="Dima B."/>
            <person name="Sanchez-Garcia M."/>
            <person name="Sanchez-Ramirez S."/>
            <person name="Szollosi G.J."/>
            <person name="Szarkandi J.G."/>
            <person name="Papp V."/>
            <person name="Albert L."/>
            <person name="Andreopoulos W."/>
            <person name="Angelini C."/>
            <person name="Antonin V."/>
            <person name="Barry K.W."/>
            <person name="Bougher N.L."/>
            <person name="Buchanan P."/>
            <person name="Buyck B."/>
            <person name="Bense V."/>
            <person name="Catcheside P."/>
            <person name="Chovatia M."/>
            <person name="Cooper J."/>
            <person name="Damon W."/>
            <person name="Desjardin D."/>
            <person name="Finy P."/>
            <person name="Geml J."/>
            <person name="Haridas S."/>
            <person name="Hughes K."/>
            <person name="Justo A."/>
            <person name="Karasinski D."/>
            <person name="Kautmanova I."/>
            <person name="Kiss B."/>
            <person name="Kocsube S."/>
            <person name="Kotiranta H."/>
            <person name="LaButti K.M."/>
            <person name="Lechner B.E."/>
            <person name="Liimatainen K."/>
            <person name="Lipzen A."/>
            <person name="Lukacs Z."/>
            <person name="Mihaltcheva S."/>
            <person name="Morgado L.N."/>
            <person name="Niskanen T."/>
            <person name="Noordeloos M.E."/>
            <person name="Ohm R.A."/>
            <person name="Ortiz-Santana B."/>
            <person name="Ovrebo C."/>
            <person name="Racz N."/>
            <person name="Riley R."/>
            <person name="Savchenko A."/>
            <person name="Shiryaev A."/>
            <person name="Soop K."/>
            <person name="Spirin V."/>
            <person name="Szebenyi C."/>
            <person name="Tomsovsky M."/>
            <person name="Tulloss R.E."/>
            <person name="Uehling J."/>
            <person name="Grigoriev I.V."/>
            <person name="Vagvolgyi C."/>
            <person name="Papp T."/>
            <person name="Martin F.M."/>
            <person name="Miettinen O."/>
            <person name="Hibbett D.S."/>
            <person name="Nagy L.G."/>
        </authorList>
    </citation>
    <scope>NUCLEOTIDE SEQUENCE [LARGE SCALE GENOMIC DNA]</scope>
    <source>
        <strain evidence="1 2">NL-1719</strain>
    </source>
</reference>
<accession>A0ACD3B856</accession>
<protein>
    <submittedName>
        <fullName evidence="1">Uncharacterized protein</fullName>
    </submittedName>
</protein>
<evidence type="ECO:0000313" key="1">
    <source>
        <dbReference type="EMBL" id="TFK74025.1"/>
    </source>
</evidence>
<sequence length="233" mass="25856">MAEQTGDNQKGNAVPLAQVLQNLDVHLRSLQAAADAIAEPSRELADHNSLGEVQATIRQLEREMKAYDETQSGWIKGRRTYLASPKMKASIGSGIKDDLMTQLRAEIASETRAIVADEFQLRLAVSPKEQVARNKAQLKEVQDALDNSNARLKHSYLEQDDLDEALSQVKNASGQVSKLYPQSLRELWGYSPGDTKQLLEDYALRPDGQLESNLNTFMTHIGIKFKLVPVAAQ</sequence>
<organism evidence="1 2">
    <name type="scientific">Pluteus cervinus</name>
    <dbReference type="NCBI Taxonomy" id="181527"/>
    <lineage>
        <taxon>Eukaryota</taxon>
        <taxon>Fungi</taxon>
        <taxon>Dikarya</taxon>
        <taxon>Basidiomycota</taxon>
        <taxon>Agaricomycotina</taxon>
        <taxon>Agaricomycetes</taxon>
        <taxon>Agaricomycetidae</taxon>
        <taxon>Agaricales</taxon>
        <taxon>Pluteineae</taxon>
        <taxon>Pluteaceae</taxon>
        <taxon>Pluteus</taxon>
    </lineage>
</organism>
<dbReference type="Proteomes" id="UP000308600">
    <property type="component" value="Unassembled WGS sequence"/>
</dbReference>
<evidence type="ECO:0000313" key="2">
    <source>
        <dbReference type="Proteomes" id="UP000308600"/>
    </source>
</evidence>
<gene>
    <name evidence="1" type="ORF">BDN72DRAFT_834030</name>
</gene>
<dbReference type="EMBL" id="ML208271">
    <property type="protein sequence ID" value="TFK74025.1"/>
    <property type="molecule type" value="Genomic_DNA"/>
</dbReference>
<keyword evidence="2" id="KW-1185">Reference proteome</keyword>
<name>A0ACD3B856_9AGAR</name>